<sequence length="72" mass="8416">MAKKRRSRAERREAKEKAKKQQMDSLTTFEGRKQFVQSKGLTNLVTRFKKGKGIKRNESKKTGEDIHLIHTD</sequence>
<reference evidence="2 3" key="1">
    <citation type="submission" date="2015-02" db="EMBL/GenBank/DDBJ databases">
        <title>Evolution of amylase-binding proteins of oral streptococcal species.</title>
        <authorList>
            <person name="Haase E.M."/>
        </authorList>
    </citation>
    <scope>NUCLEOTIDE SEQUENCE [LARGE SCALE GENOMIC DNA]</scope>
    <source>
        <strain evidence="2 3">UC921A</strain>
    </source>
</reference>
<organism evidence="2 3">
    <name type="scientific">Streptococcus infantis</name>
    <dbReference type="NCBI Taxonomy" id="68892"/>
    <lineage>
        <taxon>Bacteria</taxon>
        <taxon>Bacillati</taxon>
        <taxon>Bacillota</taxon>
        <taxon>Bacilli</taxon>
        <taxon>Lactobacillales</taxon>
        <taxon>Streptococcaceae</taxon>
        <taxon>Streptococcus</taxon>
    </lineage>
</organism>
<dbReference type="EMBL" id="JYGT01000004">
    <property type="protein sequence ID" value="KJQ78191.1"/>
    <property type="molecule type" value="Genomic_DNA"/>
</dbReference>
<dbReference type="AlphaFoldDB" id="A0A0F2E8R3"/>
<evidence type="ECO:0000256" key="1">
    <source>
        <dbReference type="SAM" id="MobiDB-lite"/>
    </source>
</evidence>
<proteinExistence type="predicted"/>
<evidence type="ECO:0000313" key="3">
    <source>
        <dbReference type="Proteomes" id="UP000033489"/>
    </source>
</evidence>
<feature type="compositionally biased region" description="Basic and acidic residues" evidence="1">
    <location>
        <begin position="10"/>
        <end position="22"/>
    </location>
</feature>
<accession>A0A0F2E8R3</accession>
<feature type="region of interest" description="Disordered" evidence="1">
    <location>
        <begin position="1"/>
        <end position="31"/>
    </location>
</feature>
<dbReference type="Proteomes" id="UP000033489">
    <property type="component" value="Unassembled WGS sequence"/>
</dbReference>
<name>A0A0F2E8R3_9STRE</name>
<evidence type="ECO:0000313" key="2">
    <source>
        <dbReference type="EMBL" id="KJQ78191.1"/>
    </source>
</evidence>
<feature type="region of interest" description="Disordered" evidence="1">
    <location>
        <begin position="53"/>
        <end position="72"/>
    </location>
</feature>
<dbReference type="RefSeq" id="WP_045613532.1">
    <property type="nucleotide sequence ID" value="NZ_JYGT01000004.1"/>
</dbReference>
<comment type="caution">
    <text evidence="2">The sequence shown here is derived from an EMBL/GenBank/DDBJ whole genome shotgun (WGS) entry which is preliminary data.</text>
</comment>
<protein>
    <submittedName>
        <fullName evidence="2">Uncharacterized protein</fullName>
    </submittedName>
</protein>
<dbReference type="PATRIC" id="fig|28037.216.peg.302"/>
<feature type="compositionally biased region" description="Basic and acidic residues" evidence="1">
    <location>
        <begin position="55"/>
        <end position="72"/>
    </location>
</feature>
<gene>
    <name evidence="2" type="ORF">TZ94_00310</name>
</gene>